<dbReference type="CDD" id="cd14948">
    <property type="entry name" value="BACON"/>
    <property type="match status" value="1"/>
</dbReference>
<dbReference type="InterPro" id="IPR013783">
    <property type="entry name" value="Ig-like_fold"/>
</dbReference>
<accession>A0A9D1E201</accession>
<reference evidence="1" key="2">
    <citation type="journal article" date="2021" name="PeerJ">
        <title>Extensive microbial diversity within the chicken gut microbiome revealed by metagenomics and culture.</title>
        <authorList>
            <person name="Gilroy R."/>
            <person name="Ravi A."/>
            <person name="Getino M."/>
            <person name="Pursley I."/>
            <person name="Horton D.L."/>
            <person name="Alikhan N.F."/>
            <person name="Baker D."/>
            <person name="Gharbi K."/>
            <person name="Hall N."/>
            <person name="Watson M."/>
            <person name="Adriaenssens E.M."/>
            <person name="Foster-Nyarko E."/>
            <person name="Jarju S."/>
            <person name="Secka A."/>
            <person name="Antonio M."/>
            <person name="Oren A."/>
            <person name="Chaudhuri R.R."/>
            <person name="La Ragione R."/>
            <person name="Hildebrand F."/>
            <person name="Pallen M.J."/>
        </authorList>
    </citation>
    <scope>NUCLEOTIDE SEQUENCE</scope>
    <source>
        <strain evidence="1">ChiHjej13B12-12457</strain>
    </source>
</reference>
<dbReference type="EMBL" id="DVHI01000071">
    <property type="protein sequence ID" value="HIR63001.1"/>
    <property type="molecule type" value="Genomic_DNA"/>
</dbReference>
<gene>
    <name evidence="1" type="ORF">IAC94_05715</name>
</gene>
<evidence type="ECO:0000313" key="1">
    <source>
        <dbReference type="EMBL" id="HIR63001.1"/>
    </source>
</evidence>
<reference evidence="1" key="1">
    <citation type="submission" date="2020-10" db="EMBL/GenBank/DDBJ databases">
        <authorList>
            <person name="Gilroy R."/>
        </authorList>
    </citation>
    <scope>NUCLEOTIDE SEQUENCE</scope>
    <source>
        <strain evidence="1">ChiHjej13B12-12457</strain>
    </source>
</reference>
<dbReference type="Proteomes" id="UP000886744">
    <property type="component" value="Unassembled WGS sequence"/>
</dbReference>
<proteinExistence type="predicted"/>
<dbReference type="InterPro" id="IPR024361">
    <property type="entry name" value="BACON"/>
</dbReference>
<comment type="caution">
    <text evidence="1">The sequence shown here is derived from an EMBL/GenBank/DDBJ whole genome shotgun (WGS) entry which is preliminary data.</text>
</comment>
<sequence length="616" mass="68431">MLSLFTIYSCEEKPGPSEPATLELDPSEGIVFDAQGGTKTVKVISNRDWSVESDQPDYFAVQRTTDTTFTVTAGTNENEEAVPAAIITVTAGEGNDSVTKTLNVSQNGKDPLTLSITLENITATSADMKVVPSYDNARFYYDVLAVHVLDEYHSGDLAVYMENMMAEAVNTYGDIESALEAICSTGEQSYQFTGQIPETEYIAFAAGLDDEGKVSSEIAFEKYTTLALENANFDVEFANIAHKGFDYTVTPSDGTMTYYHCIRPVFGYNDLSDEELRQTIINEDSFFIDFYATSGETTYTNENVYLADTGYMVLIFGWSSGAPTTEIARFYTRTLAPETSPEKCTFSFEVSGVTARSASVTITPSDEFVPYIFDAIAEKDYESYKDDMNGYVKTYIAENVPDLDYGRWDGVQQDTYWSVLEPGTTYYNWAACVDEYGNVIKVTVSEPFTTLPKQESSASVSAEITGYFNGDELAELYPEDYSDGKGMAYVQVEFSVNEDASTWYGGMFKEDPNDHTSNISDDEIAEILASQGTWCPTGKLYWAEWDAEYTILAVAIGKDENYSKVFRHTITFTKDGANDISEFVKPENPFAYNASESSLEVPAYTPKVIMYRTKSE</sequence>
<dbReference type="AlphaFoldDB" id="A0A9D1E201"/>
<protein>
    <submittedName>
        <fullName evidence="1">BACON domain-containing protein</fullName>
    </submittedName>
</protein>
<evidence type="ECO:0000313" key="2">
    <source>
        <dbReference type="Proteomes" id="UP000886744"/>
    </source>
</evidence>
<dbReference type="Gene3D" id="2.60.40.10">
    <property type="entry name" value="Immunoglobulins"/>
    <property type="match status" value="1"/>
</dbReference>
<name>A0A9D1E201_9BACT</name>
<organism evidence="1 2">
    <name type="scientific">Candidatus Coprenecus avistercoris</name>
    <dbReference type="NCBI Taxonomy" id="2840730"/>
    <lineage>
        <taxon>Bacteria</taxon>
        <taxon>Pseudomonadati</taxon>
        <taxon>Bacteroidota</taxon>
        <taxon>Bacteroidia</taxon>
        <taxon>Bacteroidales</taxon>
        <taxon>Rikenellaceae</taxon>
        <taxon>Rikenellaceae incertae sedis</taxon>
        <taxon>Candidatus Coprenecus</taxon>
    </lineage>
</organism>